<dbReference type="InterPro" id="IPR003673">
    <property type="entry name" value="CoA-Trfase_fam_III"/>
</dbReference>
<dbReference type="Proteomes" id="UP000823858">
    <property type="component" value="Unassembled WGS sequence"/>
</dbReference>
<dbReference type="InterPro" id="IPR023606">
    <property type="entry name" value="CoA-Trfase_III_dom_1_sf"/>
</dbReference>
<comment type="caution">
    <text evidence="1">The sequence shown here is derived from an EMBL/GenBank/DDBJ whole genome shotgun (WGS) entry which is preliminary data.</text>
</comment>
<name>A0A9D2QGF9_9CORY</name>
<dbReference type="Pfam" id="PF02515">
    <property type="entry name" value="CoA_transf_3"/>
    <property type="match status" value="1"/>
</dbReference>
<sequence length="281" mass="28784">MTSLPLEGVQVVSLAGNLPGPAAARRLVSLGASVTKVEPPSGDMLSLAASDYYQWLSAGQTVVTLDLKDPAGRAELDALLADADLLLTSHRPAALERLGLGWETLHSAFPTLSQVAIVGHGGEDADVPGHDLTYQAVAGTLGEPPELPMLPVADLGGAERSVADAVALLFQAARSGGGGYREVALADVVEDMAASVRFGLSGAGTALGGAMPTYGVYPAADGYVAVAAIEPHFVLGLAQALGVPGFEDVTADALTEFFATKTVTQWTQWGRDNGLPVQGIE</sequence>
<dbReference type="Gene3D" id="3.40.50.10540">
    <property type="entry name" value="Crotonobetainyl-coa:carnitine coa-transferase, domain 1"/>
    <property type="match status" value="1"/>
</dbReference>
<dbReference type="InterPro" id="IPR044855">
    <property type="entry name" value="CoA-Trfase_III_dom3_sf"/>
</dbReference>
<dbReference type="PANTHER" id="PTHR48228:SF5">
    <property type="entry name" value="ALPHA-METHYLACYL-COA RACEMASE"/>
    <property type="match status" value="1"/>
</dbReference>
<dbReference type="Gene3D" id="3.30.1540.10">
    <property type="entry name" value="formyl-coa transferase, domain 3"/>
    <property type="match status" value="1"/>
</dbReference>
<dbReference type="InterPro" id="IPR050509">
    <property type="entry name" value="CoA-transferase_III"/>
</dbReference>
<evidence type="ECO:0000313" key="1">
    <source>
        <dbReference type="EMBL" id="HJC86125.1"/>
    </source>
</evidence>
<accession>A0A9D2QGF9</accession>
<organism evidence="1 2">
    <name type="scientific">Candidatus Corynebacterium faecigallinarum</name>
    <dbReference type="NCBI Taxonomy" id="2838528"/>
    <lineage>
        <taxon>Bacteria</taxon>
        <taxon>Bacillati</taxon>
        <taxon>Actinomycetota</taxon>
        <taxon>Actinomycetes</taxon>
        <taxon>Mycobacteriales</taxon>
        <taxon>Corynebacteriaceae</taxon>
        <taxon>Corynebacterium</taxon>
    </lineage>
</organism>
<dbReference type="EMBL" id="DWVP01000024">
    <property type="protein sequence ID" value="HJC86125.1"/>
    <property type="molecule type" value="Genomic_DNA"/>
</dbReference>
<dbReference type="AlphaFoldDB" id="A0A9D2QGF9"/>
<gene>
    <name evidence="1" type="ORF">H9751_11430</name>
</gene>
<reference evidence="1" key="1">
    <citation type="journal article" date="2021" name="PeerJ">
        <title>Extensive microbial diversity within the chicken gut microbiome revealed by metagenomics and culture.</title>
        <authorList>
            <person name="Gilroy R."/>
            <person name="Ravi A."/>
            <person name="Getino M."/>
            <person name="Pursley I."/>
            <person name="Horton D.L."/>
            <person name="Alikhan N.F."/>
            <person name="Baker D."/>
            <person name="Gharbi K."/>
            <person name="Hall N."/>
            <person name="Watson M."/>
            <person name="Adriaenssens E.M."/>
            <person name="Foster-Nyarko E."/>
            <person name="Jarju S."/>
            <person name="Secka A."/>
            <person name="Antonio M."/>
            <person name="Oren A."/>
            <person name="Chaudhuri R.R."/>
            <person name="La Ragione R."/>
            <person name="Hildebrand F."/>
            <person name="Pallen M.J."/>
        </authorList>
    </citation>
    <scope>NUCLEOTIDE SEQUENCE</scope>
    <source>
        <strain evidence="1">ChiHjej13B12-4958</strain>
    </source>
</reference>
<dbReference type="SUPFAM" id="SSF89796">
    <property type="entry name" value="CoA-transferase family III (CaiB/BaiF)"/>
    <property type="match status" value="1"/>
</dbReference>
<reference evidence="1" key="2">
    <citation type="submission" date="2021-04" db="EMBL/GenBank/DDBJ databases">
        <authorList>
            <person name="Gilroy R."/>
        </authorList>
    </citation>
    <scope>NUCLEOTIDE SEQUENCE</scope>
    <source>
        <strain evidence="1">ChiHjej13B12-4958</strain>
    </source>
</reference>
<protein>
    <submittedName>
        <fullName evidence="1">CoA transferase</fullName>
    </submittedName>
</protein>
<dbReference type="PANTHER" id="PTHR48228">
    <property type="entry name" value="SUCCINYL-COA--D-CITRAMALATE COA-TRANSFERASE"/>
    <property type="match status" value="1"/>
</dbReference>
<keyword evidence="1" id="KW-0808">Transferase</keyword>
<dbReference type="GO" id="GO:0016740">
    <property type="term" value="F:transferase activity"/>
    <property type="evidence" value="ECO:0007669"/>
    <property type="project" value="UniProtKB-KW"/>
</dbReference>
<proteinExistence type="predicted"/>
<evidence type="ECO:0000313" key="2">
    <source>
        <dbReference type="Proteomes" id="UP000823858"/>
    </source>
</evidence>